<evidence type="ECO:0000313" key="3">
    <source>
        <dbReference type="Proteomes" id="UP000271678"/>
    </source>
</evidence>
<proteinExistence type="predicted"/>
<name>A0A3M9M6E6_9MICO</name>
<evidence type="ECO:0000313" key="2">
    <source>
        <dbReference type="EMBL" id="RNI21120.1"/>
    </source>
</evidence>
<gene>
    <name evidence="2" type="ORF">EFY87_12660</name>
</gene>
<dbReference type="Proteomes" id="UP000271678">
    <property type="component" value="Unassembled WGS sequence"/>
</dbReference>
<organism evidence="2 3">
    <name type="scientific">Flexivirga caeni</name>
    <dbReference type="NCBI Taxonomy" id="2294115"/>
    <lineage>
        <taxon>Bacteria</taxon>
        <taxon>Bacillati</taxon>
        <taxon>Actinomycetota</taxon>
        <taxon>Actinomycetes</taxon>
        <taxon>Micrococcales</taxon>
        <taxon>Dermacoccaceae</taxon>
        <taxon>Flexivirga</taxon>
    </lineage>
</organism>
<dbReference type="AlphaFoldDB" id="A0A3M9M6E6"/>
<evidence type="ECO:0000256" key="1">
    <source>
        <dbReference type="SAM" id="MobiDB-lite"/>
    </source>
</evidence>
<feature type="region of interest" description="Disordered" evidence="1">
    <location>
        <begin position="147"/>
        <end position="179"/>
    </location>
</feature>
<dbReference type="EMBL" id="RJJQ01000012">
    <property type="protein sequence ID" value="RNI21120.1"/>
    <property type="molecule type" value="Genomic_DNA"/>
</dbReference>
<reference evidence="2 3" key="1">
    <citation type="submission" date="2018-11" db="EMBL/GenBank/DDBJ databases">
        <title>Draft genome of Simplicispira Flexivirga sp. BO-16.</title>
        <authorList>
            <person name="Im W.T."/>
        </authorList>
    </citation>
    <scope>NUCLEOTIDE SEQUENCE [LARGE SCALE GENOMIC DNA]</scope>
    <source>
        <strain evidence="2 3">BO-16</strain>
    </source>
</reference>
<keyword evidence="3" id="KW-1185">Reference proteome</keyword>
<feature type="compositionally biased region" description="Basic and acidic residues" evidence="1">
    <location>
        <begin position="150"/>
        <end position="163"/>
    </location>
</feature>
<comment type="caution">
    <text evidence="2">The sequence shown here is derived from an EMBL/GenBank/DDBJ whole genome shotgun (WGS) entry which is preliminary data.</text>
</comment>
<accession>A0A3M9M6E6</accession>
<protein>
    <submittedName>
        <fullName evidence="2">Uncharacterized protein</fullName>
    </submittedName>
</protein>
<sequence>MIDVAGYRLAGAVALRLSDVRLDAGDPPLELQVQPGTLHVLRMQPARGHRLLRVLAGLENAYAGTATTLAGVSRLSEDGHPPVLQLVALAEITRLHSPAHAVVGLTDDLDAPAGSSDDLGATSPSTDQPLHDLMFLVDVEGHTVLAAGRTTDDPSGHNPDDSCHPPSMTRGAGCGCVRH</sequence>